<organism evidence="12">
    <name type="scientific">freshwater metagenome</name>
    <dbReference type="NCBI Taxonomy" id="449393"/>
    <lineage>
        <taxon>unclassified sequences</taxon>
        <taxon>metagenomes</taxon>
        <taxon>ecological metagenomes</taxon>
    </lineage>
</organism>
<dbReference type="InterPro" id="IPR003593">
    <property type="entry name" value="AAA+_ATPase"/>
</dbReference>
<name>A0A6J7JF33_9ZZZZ</name>
<dbReference type="InterPro" id="IPR003439">
    <property type="entry name" value="ABC_transporter-like_ATP-bd"/>
</dbReference>
<feature type="transmembrane region" description="Helical" evidence="9">
    <location>
        <begin position="39"/>
        <end position="61"/>
    </location>
</feature>
<evidence type="ECO:0000256" key="2">
    <source>
        <dbReference type="ARBA" id="ARBA00022448"/>
    </source>
</evidence>
<feature type="transmembrane region" description="Helical" evidence="9">
    <location>
        <begin position="264"/>
        <end position="285"/>
    </location>
</feature>
<feature type="transmembrane region" description="Helical" evidence="9">
    <location>
        <begin position="81"/>
        <end position="102"/>
    </location>
</feature>
<evidence type="ECO:0000313" key="12">
    <source>
        <dbReference type="EMBL" id="CAB4941254.1"/>
    </source>
</evidence>
<comment type="subcellular location">
    <subcellularLocation>
        <location evidence="1">Cell membrane</location>
        <topology evidence="1">Multi-pass membrane protein</topology>
    </subcellularLocation>
</comment>
<dbReference type="AlphaFoldDB" id="A0A6J7JF33"/>
<dbReference type="InterPro" id="IPR027417">
    <property type="entry name" value="P-loop_NTPase"/>
</dbReference>
<dbReference type="CDD" id="cd18546">
    <property type="entry name" value="ABC_6TM_Rv0194_D2_like"/>
    <property type="match status" value="1"/>
</dbReference>
<dbReference type="GO" id="GO:0016887">
    <property type="term" value="F:ATP hydrolysis activity"/>
    <property type="evidence" value="ECO:0007669"/>
    <property type="project" value="InterPro"/>
</dbReference>
<sequence length="607" mass="65360">MRGGWVESGPLDDESRIDRAAAGRVVLRLGRMLRPQRSAILRAVFLLIFQTAALLASPLVVRYAVDAGLVGKSGRAINIAAVMYLVLAVTSALLGRSVIWAVSRIGEDFLRSLRARVFRHLINLDLGFFEREKTGRLVARMTSDIDALQELVSQGLVMFVQNALIFVGTLVVMSLLSWQLTLCTIIVVPPVIFASLWFRKRSNTAYLEVRDRVGTNLSTLQEGLEGVRVVQAFGREGGFIARFEETNEAQYDANIATVNIATRYFPFVEFIGVVGLAVVVGAGSYFADRNILEVGTVLAFVLYLNNLFEPIQQLSQLYNTVQSAAAALNKLFGLLDTPNSVPEKPGAIDLPLAGALTVSGVTFAYGGGPPDTDGVSHPLGPIVLADVSITVSAGERVALVGPTGAGKSTLAKLMARFYDPIEGDVSFGGVSLRDTTRRSLRERIAVVPQEGFLFAGTVRDNIRVGSPEASDADVDAAVDALGLREHFESFPEGLDTEVRERGSRLSAGEKQLVSLARAALADPTVLVLDEATSNLDPGTELEVERALEALTQGRTVIVVAHRLSTAQRCDRVAVVADGHILEIGTHDDLVSRGDAYAALFAAWTRTE</sequence>
<evidence type="ECO:0000256" key="6">
    <source>
        <dbReference type="ARBA" id="ARBA00022840"/>
    </source>
</evidence>
<dbReference type="InterPro" id="IPR011527">
    <property type="entry name" value="ABC1_TM_dom"/>
</dbReference>
<dbReference type="EMBL" id="CAFBNL010000003">
    <property type="protein sequence ID" value="CAB4941254.1"/>
    <property type="molecule type" value="Genomic_DNA"/>
</dbReference>
<accession>A0A6J7JF33</accession>
<dbReference type="Gene3D" id="1.20.1560.10">
    <property type="entry name" value="ABC transporter type 1, transmembrane domain"/>
    <property type="match status" value="1"/>
</dbReference>
<dbReference type="InterPro" id="IPR036640">
    <property type="entry name" value="ABC1_TM_sf"/>
</dbReference>
<dbReference type="Pfam" id="PF00664">
    <property type="entry name" value="ABC_membrane"/>
    <property type="match status" value="1"/>
</dbReference>
<dbReference type="PANTHER" id="PTHR24221:SF654">
    <property type="entry name" value="ATP-BINDING CASSETTE SUB-FAMILY B MEMBER 6"/>
    <property type="match status" value="1"/>
</dbReference>
<dbReference type="PROSITE" id="PS00211">
    <property type="entry name" value="ABC_TRANSPORTER_1"/>
    <property type="match status" value="1"/>
</dbReference>
<evidence type="ECO:0000256" key="9">
    <source>
        <dbReference type="SAM" id="Phobius"/>
    </source>
</evidence>
<feature type="domain" description="ABC transporter" evidence="10">
    <location>
        <begin position="356"/>
        <end position="602"/>
    </location>
</feature>
<keyword evidence="5" id="KW-0547">Nucleotide-binding</keyword>
<reference evidence="12" key="1">
    <citation type="submission" date="2020-05" db="EMBL/GenBank/DDBJ databases">
        <authorList>
            <person name="Chiriac C."/>
            <person name="Salcher M."/>
            <person name="Ghai R."/>
            <person name="Kavagutti S V."/>
        </authorList>
    </citation>
    <scope>NUCLEOTIDE SEQUENCE</scope>
</reference>
<dbReference type="PROSITE" id="PS50893">
    <property type="entry name" value="ABC_TRANSPORTER_2"/>
    <property type="match status" value="1"/>
</dbReference>
<feature type="transmembrane region" description="Helical" evidence="9">
    <location>
        <begin position="151"/>
        <end position="172"/>
    </location>
</feature>
<feature type="transmembrane region" description="Helical" evidence="9">
    <location>
        <begin position="178"/>
        <end position="198"/>
    </location>
</feature>
<dbReference type="SUPFAM" id="SSF52540">
    <property type="entry name" value="P-loop containing nucleoside triphosphate hydrolases"/>
    <property type="match status" value="1"/>
</dbReference>
<dbReference type="Gene3D" id="3.40.50.300">
    <property type="entry name" value="P-loop containing nucleotide triphosphate hydrolases"/>
    <property type="match status" value="1"/>
</dbReference>
<dbReference type="PANTHER" id="PTHR24221">
    <property type="entry name" value="ATP-BINDING CASSETTE SUB-FAMILY B"/>
    <property type="match status" value="1"/>
</dbReference>
<dbReference type="InterPro" id="IPR039421">
    <property type="entry name" value="Type_1_exporter"/>
</dbReference>
<dbReference type="GO" id="GO:0005524">
    <property type="term" value="F:ATP binding"/>
    <property type="evidence" value="ECO:0007669"/>
    <property type="project" value="UniProtKB-KW"/>
</dbReference>
<evidence type="ECO:0000256" key="4">
    <source>
        <dbReference type="ARBA" id="ARBA00022692"/>
    </source>
</evidence>
<protein>
    <submittedName>
        <fullName evidence="12">Unannotated protein</fullName>
    </submittedName>
</protein>
<evidence type="ECO:0000256" key="3">
    <source>
        <dbReference type="ARBA" id="ARBA00022475"/>
    </source>
</evidence>
<evidence type="ECO:0000259" key="11">
    <source>
        <dbReference type="PROSITE" id="PS50929"/>
    </source>
</evidence>
<dbReference type="GO" id="GO:0005886">
    <property type="term" value="C:plasma membrane"/>
    <property type="evidence" value="ECO:0007669"/>
    <property type="project" value="UniProtKB-SubCell"/>
</dbReference>
<keyword evidence="6" id="KW-0067">ATP-binding</keyword>
<gene>
    <name evidence="12" type="ORF">UFOPK3789_00091</name>
</gene>
<dbReference type="GO" id="GO:0034040">
    <property type="term" value="F:ATPase-coupled lipid transmembrane transporter activity"/>
    <property type="evidence" value="ECO:0007669"/>
    <property type="project" value="TreeGrafter"/>
</dbReference>
<keyword evidence="4 9" id="KW-0812">Transmembrane</keyword>
<feature type="domain" description="ABC transmembrane type-1" evidence="11">
    <location>
        <begin position="43"/>
        <end position="323"/>
    </location>
</feature>
<proteinExistence type="predicted"/>
<keyword evidence="7 9" id="KW-1133">Transmembrane helix</keyword>
<dbReference type="Pfam" id="PF00005">
    <property type="entry name" value="ABC_tran"/>
    <property type="match status" value="1"/>
</dbReference>
<evidence type="ECO:0000256" key="5">
    <source>
        <dbReference type="ARBA" id="ARBA00022741"/>
    </source>
</evidence>
<keyword evidence="2" id="KW-0813">Transport</keyword>
<dbReference type="FunFam" id="3.40.50.300:FF:000299">
    <property type="entry name" value="ABC transporter ATP-binding protein/permease"/>
    <property type="match status" value="1"/>
</dbReference>
<evidence type="ECO:0000256" key="8">
    <source>
        <dbReference type="ARBA" id="ARBA00023136"/>
    </source>
</evidence>
<evidence type="ECO:0000256" key="1">
    <source>
        <dbReference type="ARBA" id="ARBA00004651"/>
    </source>
</evidence>
<evidence type="ECO:0000256" key="7">
    <source>
        <dbReference type="ARBA" id="ARBA00022989"/>
    </source>
</evidence>
<dbReference type="GO" id="GO:0140359">
    <property type="term" value="F:ABC-type transporter activity"/>
    <property type="evidence" value="ECO:0007669"/>
    <property type="project" value="InterPro"/>
</dbReference>
<keyword evidence="3" id="KW-1003">Cell membrane</keyword>
<dbReference type="InterPro" id="IPR017871">
    <property type="entry name" value="ABC_transporter-like_CS"/>
</dbReference>
<evidence type="ECO:0000259" key="10">
    <source>
        <dbReference type="PROSITE" id="PS50893"/>
    </source>
</evidence>
<dbReference type="SUPFAM" id="SSF90123">
    <property type="entry name" value="ABC transporter transmembrane region"/>
    <property type="match status" value="1"/>
</dbReference>
<dbReference type="PROSITE" id="PS50929">
    <property type="entry name" value="ABC_TM1F"/>
    <property type="match status" value="1"/>
</dbReference>
<keyword evidence="8 9" id="KW-0472">Membrane</keyword>
<dbReference type="SMART" id="SM00382">
    <property type="entry name" value="AAA"/>
    <property type="match status" value="1"/>
</dbReference>